<evidence type="ECO:0000256" key="5">
    <source>
        <dbReference type="ARBA" id="ARBA00023004"/>
    </source>
</evidence>
<evidence type="ECO:0000256" key="1">
    <source>
        <dbReference type="ARBA" id="ARBA00001927"/>
    </source>
</evidence>
<dbReference type="PANTHER" id="PTHR36923">
    <property type="entry name" value="FERREDOXIN"/>
    <property type="match status" value="1"/>
</dbReference>
<dbReference type="Proteomes" id="UP001183388">
    <property type="component" value="Unassembled WGS sequence"/>
</dbReference>
<keyword evidence="7" id="KW-0003">3Fe-4S</keyword>
<keyword evidence="4 8" id="KW-0249">Electron transport</keyword>
<evidence type="ECO:0000313" key="11">
    <source>
        <dbReference type="Proteomes" id="UP001183388"/>
    </source>
</evidence>
<feature type="region of interest" description="Disordered" evidence="9">
    <location>
        <begin position="60"/>
        <end position="82"/>
    </location>
</feature>
<protein>
    <recommendedName>
        <fullName evidence="8">Ferredoxin</fullName>
    </recommendedName>
</protein>
<comment type="function">
    <text evidence="8">Ferredoxins are iron-sulfur proteins that transfer electrons in a wide variety of metabolic reactions.</text>
</comment>
<reference evidence="11" key="1">
    <citation type="submission" date="2023-07" db="EMBL/GenBank/DDBJ databases">
        <title>30 novel species of actinomycetes from the DSMZ collection.</title>
        <authorList>
            <person name="Nouioui I."/>
        </authorList>
    </citation>
    <scope>NUCLEOTIDE SEQUENCE [LARGE SCALE GENOMIC DNA]</scope>
    <source>
        <strain evidence="11">DSM 44917</strain>
    </source>
</reference>
<keyword evidence="11" id="KW-1185">Reference proteome</keyword>
<dbReference type="PRINTS" id="PR00352">
    <property type="entry name" value="3FE4SFRDOXIN"/>
</dbReference>
<evidence type="ECO:0000256" key="9">
    <source>
        <dbReference type="SAM" id="MobiDB-lite"/>
    </source>
</evidence>
<dbReference type="Pfam" id="PF13370">
    <property type="entry name" value="Fer4_13"/>
    <property type="match status" value="1"/>
</dbReference>
<evidence type="ECO:0000256" key="3">
    <source>
        <dbReference type="ARBA" id="ARBA00022723"/>
    </source>
</evidence>
<name>A0ABU2LC12_9ACTN</name>
<dbReference type="PANTHER" id="PTHR36923:SF3">
    <property type="entry name" value="FERREDOXIN"/>
    <property type="match status" value="1"/>
</dbReference>
<dbReference type="InterPro" id="IPR001080">
    <property type="entry name" value="3Fe4S_ferredoxin"/>
</dbReference>
<evidence type="ECO:0000256" key="2">
    <source>
        <dbReference type="ARBA" id="ARBA00022448"/>
    </source>
</evidence>
<dbReference type="SUPFAM" id="SSF54862">
    <property type="entry name" value="4Fe-4S ferredoxins"/>
    <property type="match status" value="1"/>
</dbReference>
<dbReference type="InterPro" id="IPR051269">
    <property type="entry name" value="Fe-S_cluster_ET"/>
</dbReference>
<feature type="compositionally biased region" description="Low complexity" evidence="9">
    <location>
        <begin position="64"/>
        <end position="82"/>
    </location>
</feature>
<comment type="cofactor">
    <cofactor evidence="1">
        <name>[3Fe-4S] cluster</name>
        <dbReference type="ChEBI" id="CHEBI:21137"/>
    </cofactor>
</comment>
<keyword evidence="5 8" id="KW-0408">Iron</keyword>
<proteinExistence type="predicted"/>
<evidence type="ECO:0000256" key="4">
    <source>
        <dbReference type="ARBA" id="ARBA00022982"/>
    </source>
</evidence>
<dbReference type="EMBL" id="JAVREN010000031">
    <property type="protein sequence ID" value="MDT0309126.1"/>
    <property type="molecule type" value="Genomic_DNA"/>
</dbReference>
<comment type="caution">
    <text evidence="10">The sequence shown here is derived from an EMBL/GenBank/DDBJ whole genome shotgun (WGS) entry which is preliminary data.</text>
</comment>
<evidence type="ECO:0000256" key="7">
    <source>
        <dbReference type="ARBA" id="ARBA00023291"/>
    </source>
</evidence>
<organism evidence="10 11">
    <name type="scientific">Streptomyces boetiae</name>
    <dbReference type="NCBI Taxonomy" id="3075541"/>
    <lineage>
        <taxon>Bacteria</taxon>
        <taxon>Bacillati</taxon>
        <taxon>Actinomycetota</taxon>
        <taxon>Actinomycetes</taxon>
        <taxon>Kitasatosporales</taxon>
        <taxon>Streptomycetaceae</taxon>
        <taxon>Streptomyces</taxon>
    </lineage>
</organism>
<sequence length="82" mass="8474">MEIRIHPERCLSAGMCALTAPGVFDQDEEIGAVVLLEADPPPERHDLVRRAADSCPNGAITVLDGPPDAAADASAQAPGARS</sequence>
<keyword evidence="3 8" id="KW-0479">Metal-binding</keyword>
<gene>
    <name evidence="10" type="ORF">RM780_19480</name>
</gene>
<keyword evidence="2 8" id="KW-0813">Transport</keyword>
<dbReference type="Gene3D" id="3.30.70.20">
    <property type="match status" value="1"/>
</dbReference>
<dbReference type="RefSeq" id="WP_311632081.1">
    <property type="nucleotide sequence ID" value="NZ_JAVREN010000031.1"/>
</dbReference>
<keyword evidence="6 8" id="KW-0411">Iron-sulfur</keyword>
<evidence type="ECO:0000256" key="6">
    <source>
        <dbReference type="ARBA" id="ARBA00023014"/>
    </source>
</evidence>
<evidence type="ECO:0000256" key="8">
    <source>
        <dbReference type="RuleBase" id="RU368020"/>
    </source>
</evidence>
<accession>A0ABU2LC12</accession>
<evidence type="ECO:0000313" key="10">
    <source>
        <dbReference type="EMBL" id="MDT0309126.1"/>
    </source>
</evidence>